<feature type="region of interest" description="Disordered" evidence="1">
    <location>
        <begin position="527"/>
        <end position="557"/>
    </location>
</feature>
<feature type="compositionally biased region" description="Low complexity" evidence="1">
    <location>
        <begin position="1162"/>
        <end position="1182"/>
    </location>
</feature>
<feature type="region of interest" description="Disordered" evidence="1">
    <location>
        <begin position="866"/>
        <end position="905"/>
    </location>
</feature>
<feature type="domain" description="Apple" evidence="3">
    <location>
        <begin position="177"/>
        <end position="266"/>
    </location>
</feature>
<feature type="region of interest" description="Disordered" evidence="1">
    <location>
        <begin position="1120"/>
        <end position="1188"/>
    </location>
</feature>
<feature type="compositionally biased region" description="Basic and acidic residues" evidence="1">
    <location>
        <begin position="1240"/>
        <end position="1250"/>
    </location>
</feature>
<evidence type="ECO:0000256" key="2">
    <source>
        <dbReference type="SAM" id="SignalP"/>
    </source>
</evidence>
<comment type="caution">
    <text evidence="4">The sequence shown here is derived from an EMBL/GenBank/DDBJ whole genome shotgun (WGS) entry which is preliminary data.</text>
</comment>
<dbReference type="Proteomes" id="UP000746747">
    <property type="component" value="Unassembled WGS sequence"/>
</dbReference>
<reference evidence="4" key="1">
    <citation type="submission" date="2021-09" db="EMBL/GenBank/DDBJ databases">
        <authorList>
            <consortium name="Pathogen Informatics"/>
        </authorList>
    </citation>
    <scope>NUCLEOTIDE SEQUENCE</scope>
</reference>
<feature type="region of interest" description="Disordered" evidence="1">
    <location>
        <begin position="570"/>
        <end position="647"/>
    </location>
</feature>
<feature type="region of interest" description="Disordered" evidence="1">
    <location>
        <begin position="1202"/>
        <end position="1253"/>
    </location>
</feature>
<dbReference type="PROSITE" id="PS50948">
    <property type="entry name" value="PAN"/>
    <property type="match status" value="2"/>
</dbReference>
<feature type="region of interest" description="Disordered" evidence="1">
    <location>
        <begin position="299"/>
        <end position="321"/>
    </location>
</feature>
<gene>
    <name evidence="4" type="ORF">CJOHNSTONI_LOCUS7442</name>
</gene>
<feature type="compositionally biased region" description="Basic and acidic residues" evidence="1">
    <location>
        <begin position="866"/>
        <end position="886"/>
    </location>
</feature>
<feature type="region of interest" description="Disordered" evidence="1">
    <location>
        <begin position="662"/>
        <end position="726"/>
    </location>
</feature>
<dbReference type="InterPro" id="IPR052620">
    <property type="entry name" value="ELYS/MEL-28_NucAsmblyFactor"/>
</dbReference>
<feature type="compositionally biased region" description="Polar residues" evidence="1">
    <location>
        <begin position="636"/>
        <end position="647"/>
    </location>
</feature>
<feature type="compositionally biased region" description="Polar residues" evidence="1">
    <location>
        <begin position="665"/>
        <end position="675"/>
    </location>
</feature>
<feature type="compositionally biased region" description="Low complexity" evidence="1">
    <location>
        <begin position="679"/>
        <end position="690"/>
    </location>
</feature>
<dbReference type="SMART" id="SM00473">
    <property type="entry name" value="PAN_AP"/>
    <property type="match status" value="3"/>
</dbReference>
<feature type="compositionally biased region" description="Polar residues" evidence="1">
    <location>
        <begin position="590"/>
        <end position="602"/>
    </location>
</feature>
<evidence type="ECO:0000313" key="5">
    <source>
        <dbReference type="Proteomes" id="UP000746747"/>
    </source>
</evidence>
<feature type="chain" id="PRO_5035169532" description="Apple domain-containing protein" evidence="2">
    <location>
        <begin position="21"/>
        <end position="1723"/>
    </location>
</feature>
<keyword evidence="5" id="KW-1185">Reference proteome</keyword>
<accession>A0A8J2M7Z6</accession>
<feature type="compositionally biased region" description="Polar residues" evidence="1">
    <location>
        <begin position="538"/>
        <end position="555"/>
    </location>
</feature>
<feature type="compositionally biased region" description="Low complexity" evidence="1">
    <location>
        <begin position="700"/>
        <end position="716"/>
    </location>
</feature>
<dbReference type="InterPro" id="IPR003609">
    <property type="entry name" value="Pan_app"/>
</dbReference>
<dbReference type="SUPFAM" id="SSF57414">
    <property type="entry name" value="Hairpin loop containing domain-like"/>
    <property type="match status" value="1"/>
</dbReference>
<feature type="compositionally biased region" description="Low complexity" evidence="1">
    <location>
        <begin position="1220"/>
        <end position="1239"/>
    </location>
</feature>
<dbReference type="OrthoDB" id="5869233at2759"/>
<feature type="signal peptide" evidence="2">
    <location>
        <begin position="1"/>
        <end position="20"/>
    </location>
</feature>
<feature type="region of interest" description="Disordered" evidence="1">
    <location>
        <begin position="924"/>
        <end position="961"/>
    </location>
</feature>
<feature type="compositionally biased region" description="Polar residues" evidence="1">
    <location>
        <begin position="935"/>
        <end position="947"/>
    </location>
</feature>
<organism evidence="4 5">
    <name type="scientific">Cercopithifilaria johnstoni</name>
    <dbReference type="NCBI Taxonomy" id="2874296"/>
    <lineage>
        <taxon>Eukaryota</taxon>
        <taxon>Metazoa</taxon>
        <taxon>Ecdysozoa</taxon>
        <taxon>Nematoda</taxon>
        <taxon>Chromadorea</taxon>
        <taxon>Rhabditida</taxon>
        <taxon>Spirurina</taxon>
        <taxon>Spiruromorpha</taxon>
        <taxon>Filarioidea</taxon>
        <taxon>Onchocercidae</taxon>
        <taxon>Cercopithifilaria</taxon>
    </lineage>
</organism>
<feature type="compositionally biased region" description="Polar residues" evidence="1">
    <location>
        <begin position="1202"/>
        <end position="1213"/>
    </location>
</feature>
<evidence type="ECO:0000313" key="4">
    <source>
        <dbReference type="EMBL" id="CAG9537653.1"/>
    </source>
</evidence>
<dbReference type="PANTHER" id="PTHR21583">
    <property type="entry name" value="ELYS PROTEIN"/>
    <property type="match status" value="1"/>
</dbReference>
<name>A0A8J2M7Z6_9BILA</name>
<proteinExistence type="predicted"/>
<feature type="compositionally biased region" description="Polar residues" evidence="1">
    <location>
        <begin position="1150"/>
        <end position="1160"/>
    </location>
</feature>
<evidence type="ECO:0000259" key="3">
    <source>
        <dbReference type="PROSITE" id="PS50948"/>
    </source>
</evidence>
<dbReference type="EMBL" id="CAKAEH010001570">
    <property type="protein sequence ID" value="CAG9537653.1"/>
    <property type="molecule type" value="Genomic_DNA"/>
</dbReference>
<sequence>MTWTVLYSAIIFYLITAISGAPNRSQRPECPNNQLRVYVNVTESDREEYYINRTEAITLLDCTQKCYNDPHCFSLKYHEVDPLGCILTGFTPESCLKIISVPADKIKYDANTIITIDCIKCKLIKQPNGNISFTDDVDDDNDDDNNNDKPLQSLPVLQNTIVSNSEINVCEPSPMRCQKDIWFIAEEQINGASSDFFEKTVTANSVGECAEKCFDDCCKIAGYSEIEKKCQLTKENKSEDVDSCDMKPFSSYVNQYNGSNWIKITCVTCGLSSIKNDQHMLTTSAGDFADTEKSIRLKEKSKSGNVEKVSESAEVSQSNNSKEPIIPSALNTFDSLPDKLQSRLDSEFMNRACVVTFEVNLEADMANFKAQDSVKANRADHCAYLCYRDACSAAIFTPATASGNKGTCERQFDITEKCNSTLQRDYYYKTTKPIYLQCFRCLPQKPITKSSLESITLQPETSLITSKKPSSEMTAVNHQTEANEELIKTTLVPDVELNTVKTESEEIEKNVATTAFDVTNGNMEISAGVKKTEDEADTSSIETTQTTPMIGSSISDAAFENKVVETEPGTEMLESMSPNSLSVEHETEPTQEPVSTDETGSKIQAREFIHQSTTESEELNSLDRSTTENVNKREQSSTIMPSSTNAGITEFGENTEIIDKRSTMEAKSSVEQNAHTEGHINTIHTNEITTASNTERRNEAVSSSNLSVASNNSTLTPPKQKKKNQLSSKSGAFYTYLQGCIVTFQADSYNKRPAESFADFQASTIAQTAEVCAGRCYQDGCTGARYDPFSKECALGYSGKQICNNGPQHFFYEANETIWIHCTTCRSHKPGDEGINIVVHLPETKETQKVESTISNEIPETNLRIASDKSAPEVEKSTEHIADADKTLTSSPPPPLSSSLSSSSSAIEETVKVSPITEEVTITSTGEKKTEISEQELSSVASPTSVITEKVDESASTKETSITVEPFQTTPFGQDCTLSFQVRPIDAHSKEPTITTSTVKDCARRCYMDGCSGAKFNPINGECLLIFEDHHQCDENEQQHHSLEATEPIWIYCISCKKEFAESTLGLAEETTTLPVTVEKLKEEDHSAAADKSSSTLESPEIEGKLLTSVSQDLESKGKIASQFPTDTDVVPESSVSIGTAPPAAEGEETSSSPTSQLSMASEIETISTTSGITEKSEGTSGNDELDTTIQPDLISLTLQTPLNVPTDNSEVSNIDGGVSRSSSTSSTTEESTQTSTIESGKRKDEKEGTDVEFQEEFEPTTISSDITLMPASNEITDDIVEAVADIVANISKNILEPEIKTTDMSEESNTESHEIASSLASETPSITEETESTFEEVGTSNVATVEAVSEITSIENEISTSMSTVENTKETSEIVEKVSDETLSSESIPNAITEQPFVHEYVDDIIKKIAQSKDILVTGIKPLVADAAVEEEVIKKLIEKDEGITDKNIANTLANGDEDMTTEPPVQAVSDLISFLSRNMKTEEVIGRTENENDAFVVNEMSVTKKADDETMTGIAISQLQESFTKNSLQNLAKIKPFEEATTECLGRIEFEIVEVDFSQLNITNEIIIESPAACATKCYKMANCFLAAYKPSQNDESTGAVCMLTSNPAVCTTEEKFIPQHKSDLSPFAISCLKCTKCDYTISAVTELTRIHKAETVLPALSVEQCSEICWKHNCTAAQYDHKSNLCSLTSVNGQKNCTQEMPITVNGDEPVLLECVRCFA</sequence>
<keyword evidence="2" id="KW-0732">Signal</keyword>
<feature type="region of interest" description="Disordered" evidence="1">
    <location>
        <begin position="1082"/>
        <end position="1103"/>
    </location>
</feature>
<protein>
    <recommendedName>
        <fullName evidence="3">Apple domain-containing protein</fullName>
    </recommendedName>
</protein>
<dbReference type="PANTHER" id="PTHR21583:SF8">
    <property type="entry name" value="PROTEIN ELYS"/>
    <property type="match status" value="1"/>
</dbReference>
<feature type="domain" description="Apple" evidence="3">
    <location>
        <begin position="1637"/>
        <end position="1700"/>
    </location>
</feature>
<evidence type="ECO:0000256" key="1">
    <source>
        <dbReference type="SAM" id="MobiDB-lite"/>
    </source>
</evidence>